<protein>
    <submittedName>
        <fullName evidence="1">Uncharacterized protein</fullName>
    </submittedName>
</protein>
<organism evidence="1 2">
    <name type="scientific">Pseudomonas phage Lana</name>
    <dbReference type="NCBI Taxonomy" id="2530172"/>
    <lineage>
        <taxon>Viruses</taxon>
        <taxon>Duplodnaviria</taxon>
        <taxon>Heunggongvirae</taxon>
        <taxon>Uroviricota</taxon>
        <taxon>Caudoviricetes</taxon>
        <taxon>Lanavirus</taxon>
        <taxon>Lanavirus lana</taxon>
    </lineage>
</organism>
<dbReference type="EMBL" id="MK473373">
    <property type="protein sequence ID" value="QBJ04491.1"/>
    <property type="molecule type" value="Genomic_DNA"/>
</dbReference>
<evidence type="ECO:0000313" key="2">
    <source>
        <dbReference type="Proteomes" id="UP000293575"/>
    </source>
</evidence>
<reference evidence="1" key="1">
    <citation type="submission" date="2019-01" db="EMBL/GenBank/DDBJ databases">
        <authorList>
            <person name="Hylling O."/>
            <person name="Carstens A.B."/>
            <person name="Hansen L.H."/>
        </authorList>
    </citation>
    <scope>NUCLEOTIDE SEQUENCE [LARGE SCALE GENOMIC DNA]</scope>
</reference>
<evidence type="ECO:0000313" key="1">
    <source>
        <dbReference type="EMBL" id="QBJ04491.1"/>
    </source>
</evidence>
<keyword evidence="2" id="KW-1185">Reference proteome</keyword>
<sequence>MKTNLVPRELFSGCLLTDEQRKEFDYKTAEEIDDGSFFEFKGSVWDIQEFMVTQKDGALDKAGWSGISGQSAFHAVVVSISPNGEELVVGQVFS</sequence>
<dbReference type="KEGG" id="vg:55011849"/>
<dbReference type="GeneID" id="55011849"/>
<dbReference type="Proteomes" id="UP000293575">
    <property type="component" value="Segment"/>
</dbReference>
<accession>A0A481W5X1</accession>
<proteinExistence type="predicted"/>
<name>A0A481W5X1_9CAUD</name>
<dbReference type="RefSeq" id="YP_009820413.1">
    <property type="nucleotide sequence ID" value="NC_048166.1"/>
</dbReference>